<dbReference type="GO" id="GO:0010468">
    <property type="term" value="P:regulation of gene expression"/>
    <property type="evidence" value="ECO:0007669"/>
    <property type="project" value="TreeGrafter"/>
</dbReference>
<dbReference type="GO" id="GO:0071558">
    <property type="term" value="F:histone H3K27me2/H3K27me3 demethylase activity"/>
    <property type="evidence" value="ECO:0007669"/>
    <property type="project" value="TreeGrafter"/>
</dbReference>
<evidence type="ECO:0000256" key="12">
    <source>
        <dbReference type="PROSITE-ProRule" id="PRU00339"/>
    </source>
</evidence>
<evidence type="ECO:0000256" key="9">
    <source>
        <dbReference type="ARBA" id="ARBA00023004"/>
    </source>
</evidence>
<dbReference type="GO" id="GO:0031490">
    <property type="term" value="F:chromatin DNA binding"/>
    <property type="evidence" value="ECO:0007669"/>
    <property type="project" value="TreeGrafter"/>
</dbReference>
<comment type="cofactor">
    <cofactor evidence="1">
        <name>Fe(2+)</name>
        <dbReference type="ChEBI" id="CHEBI:29033"/>
    </cofactor>
</comment>
<dbReference type="InterPro" id="IPR003347">
    <property type="entry name" value="JmjC_dom"/>
</dbReference>
<dbReference type="PROSITE" id="PS51184">
    <property type="entry name" value="JMJC"/>
    <property type="match status" value="1"/>
</dbReference>
<keyword evidence="6" id="KW-0156">Chromatin regulator</keyword>
<dbReference type="SMART" id="SM00028">
    <property type="entry name" value="TPR"/>
    <property type="match status" value="6"/>
</dbReference>
<dbReference type="OrthoDB" id="418911at2759"/>
<dbReference type="SUPFAM" id="SSF51197">
    <property type="entry name" value="Clavaminate synthase-like"/>
    <property type="match status" value="1"/>
</dbReference>
<keyword evidence="5" id="KW-0862">Zinc</keyword>
<evidence type="ECO:0000256" key="10">
    <source>
        <dbReference type="ARBA" id="ARBA00023242"/>
    </source>
</evidence>
<keyword evidence="9" id="KW-0408">Iron</keyword>
<dbReference type="AlphaFoldDB" id="A0A1D1VQY5"/>
<dbReference type="Pfam" id="PF13181">
    <property type="entry name" value="TPR_8"/>
    <property type="match status" value="2"/>
</dbReference>
<feature type="repeat" description="TPR" evidence="12">
    <location>
        <begin position="338"/>
        <end position="371"/>
    </location>
</feature>
<feature type="domain" description="JmjC" evidence="14">
    <location>
        <begin position="736"/>
        <end position="899"/>
    </location>
</feature>
<dbReference type="PROSITE" id="PS50005">
    <property type="entry name" value="TPR"/>
    <property type="match status" value="3"/>
</dbReference>
<comment type="caution">
    <text evidence="15">The sequence shown here is derived from an EMBL/GenBank/DDBJ whole genome shotgun (WGS) entry which is preliminary data.</text>
</comment>
<dbReference type="InterPro" id="IPR046941">
    <property type="entry name" value="KDM6_GATAL_sf"/>
</dbReference>
<organism evidence="15 16">
    <name type="scientific">Ramazzottius varieornatus</name>
    <name type="common">Water bear</name>
    <name type="synonym">Tardigrade</name>
    <dbReference type="NCBI Taxonomy" id="947166"/>
    <lineage>
        <taxon>Eukaryota</taxon>
        <taxon>Metazoa</taxon>
        <taxon>Ecdysozoa</taxon>
        <taxon>Tardigrada</taxon>
        <taxon>Eutardigrada</taxon>
        <taxon>Parachela</taxon>
        <taxon>Hypsibioidea</taxon>
        <taxon>Ramazzottiidae</taxon>
        <taxon>Ramazzottius</taxon>
    </lineage>
</organism>
<evidence type="ECO:0000313" key="16">
    <source>
        <dbReference type="Proteomes" id="UP000186922"/>
    </source>
</evidence>
<dbReference type="Proteomes" id="UP000186922">
    <property type="component" value="Unassembled WGS sequence"/>
</dbReference>
<feature type="region of interest" description="Disordered" evidence="13">
    <location>
        <begin position="1"/>
        <end position="22"/>
    </location>
</feature>
<accession>A0A1D1VQY5</accession>
<dbReference type="GO" id="GO:0046872">
    <property type="term" value="F:metal ion binding"/>
    <property type="evidence" value="ECO:0007669"/>
    <property type="project" value="UniProtKB-KW"/>
</dbReference>
<dbReference type="Gene3D" id="2.10.110.20">
    <property type="match status" value="1"/>
</dbReference>
<evidence type="ECO:0000256" key="4">
    <source>
        <dbReference type="ARBA" id="ARBA00022723"/>
    </source>
</evidence>
<evidence type="ECO:0000256" key="8">
    <source>
        <dbReference type="ARBA" id="ARBA00023002"/>
    </source>
</evidence>
<keyword evidence="8" id="KW-0560">Oxidoreductase</keyword>
<evidence type="ECO:0000256" key="1">
    <source>
        <dbReference type="ARBA" id="ARBA00001954"/>
    </source>
</evidence>
<evidence type="ECO:0000256" key="3">
    <source>
        <dbReference type="ARBA" id="ARBA00022553"/>
    </source>
</evidence>
<feature type="region of interest" description="Disordered" evidence="13">
    <location>
        <begin position="692"/>
        <end position="721"/>
    </location>
</feature>
<dbReference type="SMART" id="SM00558">
    <property type="entry name" value="JmjC"/>
    <property type="match status" value="1"/>
</dbReference>
<evidence type="ECO:0000256" key="7">
    <source>
        <dbReference type="ARBA" id="ARBA00022964"/>
    </source>
</evidence>
<dbReference type="InterPro" id="IPR019734">
    <property type="entry name" value="TPR_rpt"/>
</dbReference>
<dbReference type="FunFam" id="2.10.110.20:FF:000001">
    <property type="entry name" value="lysine-specific demethylase 6A isoform X2"/>
    <property type="match status" value="1"/>
</dbReference>
<dbReference type="EMBL" id="BDGG01000010">
    <property type="protein sequence ID" value="GAV03970.1"/>
    <property type="molecule type" value="Genomic_DNA"/>
</dbReference>
<gene>
    <name evidence="15" type="primary">RvY_14323-1</name>
    <name evidence="15" type="synonym">RvY_14323.1</name>
    <name evidence="15" type="ORF">RvY_14323</name>
</gene>
<dbReference type="GO" id="GO:0000978">
    <property type="term" value="F:RNA polymerase II cis-regulatory region sequence-specific DNA binding"/>
    <property type="evidence" value="ECO:0007669"/>
    <property type="project" value="TreeGrafter"/>
</dbReference>
<keyword evidence="7" id="KW-0223">Dioxygenase</keyword>
<proteinExistence type="inferred from homology"/>
<comment type="subcellular location">
    <subcellularLocation>
        <location evidence="2">Nucleus</location>
    </subcellularLocation>
</comment>
<evidence type="ECO:0000313" key="15">
    <source>
        <dbReference type="EMBL" id="GAV03970.1"/>
    </source>
</evidence>
<reference evidence="15 16" key="1">
    <citation type="journal article" date="2016" name="Nat. Commun.">
        <title>Extremotolerant tardigrade genome and improved radiotolerance of human cultured cells by tardigrade-unique protein.</title>
        <authorList>
            <person name="Hashimoto T."/>
            <person name="Horikawa D.D."/>
            <person name="Saito Y."/>
            <person name="Kuwahara H."/>
            <person name="Kozuka-Hata H."/>
            <person name="Shin-I T."/>
            <person name="Minakuchi Y."/>
            <person name="Ohishi K."/>
            <person name="Motoyama A."/>
            <person name="Aizu T."/>
            <person name="Enomoto A."/>
            <person name="Kondo K."/>
            <person name="Tanaka S."/>
            <person name="Hara Y."/>
            <person name="Koshikawa S."/>
            <person name="Sagara H."/>
            <person name="Miura T."/>
            <person name="Yokobori S."/>
            <person name="Miyagawa K."/>
            <person name="Suzuki Y."/>
            <person name="Kubo T."/>
            <person name="Oyama M."/>
            <person name="Kohara Y."/>
            <person name="Fujiyama A."/>
            <person name="Arakawa K."/>
            <person name="Katayama T."/>
            <person name="Toyoda A."/>
            <person name="Kunieda T."/>
        </authorList>
    </citation>
    <scope>NUCLEOTIDE SEQUENCE [LARGE SCALE GENOMIC DNA]</scope>
    <source>
        <strain evidence="15 16">YOKOZUNA-1</strain>
    </source>
</reference>
<evidence type="ECO:0000259" key="14">
    <source>
        <dbReference type="PROSITE" id="PS51184"/>
    </source>
</evidence>
<dbReference type="Gene3D" id="1.20.58.1370">
    <property type="match status" value="1"/>
</dbReference>
<dbReference type="Pfam" id="PF21326">
    <property type="entry name" value="KDM6_GATAL"/>
    <property type="match status" value="1"/>
</dbReference>
<dbReference type="InterPro" id="IPR011990">
    <property type="entry name" value="TPR-like_helical_dom_sf"/>
</dbReference>
<dbReference type="InterPro" id="IPR048560">
    <property type="entry name" value="KDM6A_B-like_GATAL"/>
</dbReference>
<dbReference type="SUPFAM" id="SSF48452">
    <property type="entry name" value="TPR-like"/>
    <property type="match status" value="1"/>
</dbReference>
<feature type="compositionally biased region" description="Pro residues" evidence="13">
    <location>
        <begin position="566"/>
        <end position="578"/>
    </location>
</feature>
<dbReference type="Pfam" id="PF21322">
    <property type="entry name" value="KDM6_C-hel"/>
    <property type="match status" value="1"/>
</dbReference>
<protein>
    <recommendedName>
        <fullName evidence="14">JmjC domain-containing protein</fullName>
    </recommendedName>
</protein>
<dbReference type="PANTHER" id="PTHR14017:SF1">
    <property type="entry name" value="LD02225P"/>
    <property type="match status" value="1"/>
</dbReference>
<keyword evidence="3" id="KW-0597">Phosphoprotein</keyword>
<dbReference type="Gene3D" id="1.25.40.10">
    <property type="entry name" value="Tetratricopeptide repeat domain"/>
    <property type="match status" value="2"/>
</dbReference>
<dbReference type="GO" id="GO:0044666">
    <property type="term" value="C:MLL3/4 complex"/>
    <property type="evidence" value="ECO:0007669"/>
    <property type="project" value="TreeGrafter"/>
</dbReference>
<evidence type="ECO:0000256" key="6">
    <source>
        <dbReference type="ARBA" id="ARBA00022853"/>
    </source>
</evidence>
<dbReference type="STRING" id="947166.A0A1D1VQY5"/>
<keyword evidence="4" id="KW-0479">Metal-binding</keyword>
<name>A0A1D1VQY5_RAMVA</name>
<evidence type="ECO:0000256" key="13">
    <source>
        <dbReference type="SAM" id="MobiDB-lite"/>
    </source>
</evidence>
<evidence type="ECO:0000256" key="2">
    <source>
        <dbReference type="ARBA" id="ARBA00004123"/>
    </source>
</evidence>
<keyword evidence="12" id="KW-0802">TPR repeat</keyword>
<feature type="repeat" description="TPR" evidence="12">
    <location>
        <begin position="304"/>
        <end position="337"/>
    </location>
</feature>
<dbReference type="InterPro" id="IPR051630">
    <property type="entry name" value="Corepressor-Demethylase"/>
</dbReference>
<feature type="repeat" description="TPR" evidence="12">
    <location>
        <begin position="116"/>
        <end position="149"/>
    </location>
</feature>
<feature type="region of interest" description="Disordered" evidence="13">
    <location>
        <begin position="562"/>
        <end position="583"/>
    </location>
</feature>
<evidence type="ECO:0000256" key="5">
    <source>
        <dbReference type="ARBA" id="ARBA00022833"/>
    </source>
</evidence>
<dbReference type="Pfam" id="PF02373">
    <property type="entry name" value="JmjC"/>
    <property type="match status" value="1"/>
</dbReference>
<keyword evidence="10" id="KW-0539">Nucleus</keyword>
<dbReference type="Gene3D" id="2.60.120.650">
    <property type="entry name" value="Cupin"/>
    <property type="match status" value="1"/>
</dbReference>
<sequence length="1038" mass="118388">MSATAKPADDSWRNIPGLNPNDQQRVMDLDSRHFDYLDLTSGNGPHTLELIRKAIIHYNSLLLQEPEKLKQGIVQSLDPAIFCRLGHFFVLVLEWEKALQAFQTFLVASIKARTDPYFYYGLGLSYFHLDLHLAASTAFQHALYLDPAFTRAQEVLFKLGLIFKHLQIYDVAYKYYRRTMNDPTTFTETKEMINFHIGHVYELQGRYEMAKAYYEKVIQSPTCDNQLRAEVLRQLGWMFHTVEEFGHRNQRDESAIKCLSKSIEYDPNNGQTWYFMGRCYAAMSRVHDAFSAYRSSIDKSEANADTWCSIGTLYQQQNQPMDALQAYVCAVQLDKSHSPAWFDLGMLYESLQQFSDALHCYQNGIKYGKTEATPAISHRIEILENALKTSPAIFDALPKQLPSLEEALALPIAAELTAGHRPPQTVKKTTLLPETSVLPVLNAQQITLLNILTQTEHELAPPQKQLLEQLRQQAQQVQQVQQATLTSPKTPYGASMAAVQSLRDQPFPLMSFSPTVDIGLSKHLEKIDELVKRTAADILAECASLDYGKLSGQHLRLNLLSDNVSPPVPPKPPQPPLPKSALDPKTPCVYVENKKEAMSLDLENNLLRQPCMIVKNLSNVLKLDLSLFSTKTLVETAPDHTIEIRTQKKQSPDDNFDALGAERIWKCESVRTFSTVSKYGICQATDFQKALQEENEGKAPPSDTDSTNSGSKKDKGKKSGNMIRFGTNVDLSDPSIWRAQLAELDKLPSLVKVKAAKNMLSHLEHTILGMNSVQLYMKIPGCRTPGHQENLNFCSVNINIGPGDCEWFCVSHEYWGVINQLCEKNDVHFLHGSWWPNLTDLRNANVPVYRFTQRPGDLVWVNAGTVHWVQAIGWCNNIAWNVGPFTPEQYYLGAERYEWNKLQSYKSIVPMVHLTWSIAVNVIFQKKDEKLWKLIRLTLRRSMKYCHVLLEHLKAQGKTIKYQAREKNENAHYCEDCEAEVFNVLFIKQKEDNSSEYIVRCYDCARKIDKDLKNILVLHQYKPKELMDMYDRCQLADS</sequence>
<comment type="similarity">
    <text evidence="11">Belongs to the UTX family.</text>
</comment>
<dbReference type="PANTHER" id="PTHR14017">
    <property type="entry name" value="LYSINE-SPECIFIC DEMETHYLASE"/>
    <property type="match status" value="1"/>
</dbReference>
<evidence type="ECO:0000256" key="11">
    <source>
        <dbReference type="ARBA" id="ARBA00034483"/>
    </source>
</evidence>
<keyword evidence="16" id="KW-1185">Reference proteome</keyword>
<dbReference type="InterPro" id="IPR048562">
    <property type="entry name" value="KDM6A_B-like_C-hel"/>
</dbReference>